<dbReference type="AlphaFoldDB" id="A0A7I8W5B8"/>
<name>A0A7I8W5B8_9ANNE</name>
<dbReference type="Gene3D" id="3.80.10.10">
    <property type="entry name" value="Ribonuclease Inhibitor"/>
    <property type="match status" value="2"/>
</dbReference>
<accession>A0A7I8W5B8</accession>
<evidence type="ECO:0000256" key="3">
    <source>
        <dbReference type="ARBA" id="ARBA00023212"/>
    </source>
</evidence>
<dbReference type="Pfam" id="PF13516">
    <property type="entry name" value="LRR_6"/>
    <property type="match status" value="3"/>
</dbReference>
<feature type="compositionally biased region" description="Basic and acidic residues" evidence="4">
    <location>
        <begin position="19"/>
        <end position="31"/>
    </location>
</feature>
<keyword evidence="2" id="KW-0963">Cytoplasm</keyword>
<comment type="subcellular location">
    <subcellularLocation>
        <location evidence="1">Cytoplasm</location>
        <location evidence="1">Cytoskeleton</location>
    </subcellularLocation>
</comment>
<evidence type="ECO:0000313" key="6">
    <source>
        <dbReference type="Proteomes" id="UP000549394"/>
    </source>
</evidence>
<dbReference type="OrthoDB" id="341587at2759"/>
<dbReference type="GO" id="GO:0005856">
    <property type="term" value="C:cytoskeleton"/>
    <property type="evidence" value="ECO:0007669"/>
    <property type="project" value="UniProtKB-SubCell"/>
</dbReference>
<dbReference type="Proteomes" id="UP000549394">
    <property type="component" value="Unassembled WGS sequence"/>
</dbReference>
<dbReference type="InterPro" id="IPR001611">
    <property type="entry name" value="Leu-rich_rpt"/>
</dbReference>
<keyword evidence="6" id="KW-1185">Reference proteome</keyword>
<organism evidence="5 6">
    <name type="scientific">Dimorphilus gyrociliatus</name>
    <dbReference type="NCBI Taxonomy" id="2664684"/>
    <lineage>
        <taxon>Eukaryota</taxon>
        <taxon>Metazoa</taxon>
        <taxon>Spiralia</taxon>
        <taxon>Lophotrochozoa</taxon>
        <taxon>Annelida</taxon>
        <taxon>Polychaeta</taxon>
        <taxon>Polychaeta incertae sedis</taxon>
        <taxon>Dinophilidae</taxon>
        <taxon>Dimorphilus</taxon>
    </lineage>
</organism>
<dbReference type="PANTHER" id="PTHR24107">
    <property type="entry name" value="YNEIN REGULATORY COMPLEX SUBUNIT 5"/>
    <property type="match status" value="1"/>
</dbReference>
<feature type="region of interest" description="Disordered" evidence="4">
    <location>
        <begin position="1"/>
        <end position="31"/>
    </location>
</feature>
<reference evidence="5 6" key="1">
    <citation type="submission" date="2020-08" db="EMBL/GenBank/DDBJ databases">
        <authorList>
            <person name="Hejnol A."/>
        </authorList>
    </citation>
    <scope>NUCLEOTIDE SEQUENCE [LARGE SCALE GENOMIC DNA]</scope>
</reference>
<dbReference type="SUPFAM" id="SSF52047">
    <property type="entry name" value="RNI-like"/>
    <property type="match status" value="1"/>
</dbReference>
<dbReference type="InterPro" id="IPR052410">
    <property type="entry name" value="DRC5"/>
</dbReference>
<comment type="caution">
    <text evidence="5">The sequence shown here is derived from an EMBL/GenBank/DDBJ whole genome shotgun (WGS) entry which is preliminary data.</text>
</comment>
<evidence type="ECO:0000313" key="5">
    <source>
        <dbReference type="EMBL" id="CAD5123756.1"/>
    </source>
</evidence>
<evidence type="ECO:0000256" key="4">
    <source>
        <dbReference type="SAM" id="MobiDB-lite"/>
    </source>
</evidence>
<dbReference type="SMART" id="SM00368">
    <property type="entry name" value="LRR_RI"/>
    <property type="match status" value="4"/>
</dbReference>
<proteinExistence type="predicted"/>
<dbReference type="EMBL" id="CAJFCJ010000019">
    <property type="protein sequence ID" value="CAD5123756.1"/>
    <property type="molecule type" value="Genomic_DNA"/>
</dbReference>
<evidence type="ECO:0000256" key="1">
    <source>
        <dbReference type="ARBA" id="ARBA00004245"/>
    </source>
</evidence>
<dbReference type="InterPro" id="IPR032675">
    <property type="entry name" value="LRR_dom_sf"/>
</dbReference>
<gene>
    <name evidence="5" type="ORF">DGYR_LOCUS11397</name>
</gene>
<sequence length="475" mass="53896">MGEEKNETTLSAKSAKPGIESRKNSSRASDEKTLSAFSIGNPVDQRTSRRIIAEDPEWSLAIVPLLTDLVVNHIVEQFEHNSSILPKLLRKHQIKVLEKISTNLPITITANLITDQRYWQRCCIARWDLCNVESFDNCWKRMYFERNLEELIEHYVPDKSDNGKLEQVVSLSAPYIRRLNIKQLLPPVKEPKVDDEISEDASDIGDELEIDHLEFNSILPKLLNIEEFSLSYGVRDCGMNFEWSVFQFTARDCLQLAKSVAVTKFLQIFRLRRSKVDDDKVRVLIGNIIDHPNLIELDLSHNAIGDRGARAIGKLLNNHSKLLKLIIHDNRIRSAGAQAIAHALTKNNVLKFLNLRMNRLGDEGGQAIGRSLLRNNTLIYLNIAANDLSEPTASVFSQVCSLNATIKCLDLSCNKLGLEGGKTLQEGMDENKTILELDLRLTDAGEESEYCINNVLERNREKDREEKLENQGQSR</sequence>
<keyword evidence="3" id="KW-0206">Cytoskeleton</keyword>
<evidence type="ECO:0000256" key="2">
    <source>
        <dbReference type="ARBA" id="ARBA00022490"/>
    </source>
</evidence>
<dbReference type="PANTHER" id="PTHR24107:SF20">
    <property type="entry name" value="DYNEIN REGULATORY COMPLEX SUBUNIT 5"/>
    <property type="match status" value="1"/>
</dbReference>
<protein>
    <submittedName>
        <fullName evidence="5">DgyrCDS12070</fullName>
    </submittedName>
</protein>